<evidence type="ECO:0000256" key="4">
    <source>
        <dbReference type="HAMAP-Rule" id="MF_01371"/>
    </source>
</evidence>
<keyword evidence="3 4" id="KW-0687">Ribonucleoprotein</keyword>
<accession>A0A0H4T2A7</accession>
<dbReference type="SUPFAM" id="SSF55129">
    <property type="entry name" value="Ribosomal protein L30p/L7e"/>
    <property type="match status" value="1"/>
</dbReference>
<dbReference type="InterPro" id="IPR035808">
    <property type="entry name" value="Ribosomal_uL30_euk_arc"/>
</dbReference>
<keyword evidence="2 4" id="KW-0689">Ribosomal protein</keyword>
<sequence length="166" mass="18717">MSLAVVRIRGKGDLRHEVKDTLRMLHLTRQNHCTILPGDKTFRGMLRLVKDHVTWGEIDPEILAKLLLRRGRAVGDRPIDDAFVKANSRFKSIWDLSQAIAKGEASLRDVANLRPLLRLPPPRKGFRAIKRGYNDGGDLGYRGTAINDLLRRMIPEEASTDAVKDS</sequence>
<evidence type="ECO:0000313" key="6">
    <source>
        <dbReference type="EMBL" id="AKQ01776.1"/>
    </source>
</evidence>
<dbReference type="CDD" id="cd01657">
    <property type="entry name" value="Ribosomal_L7_archeal_euk"/>
    <property type="match status" value="1"/>
</dbReference>
<gene>
    <name evidence="4" type="primary">rpl30</name>
</gene>
<protein>
    <recommendedName>
        <fullName evidence="4">Large ribosomal subunit protein uL30</fullName>
    </recommendedName>
</protein>
<dbReference type="InterPro" id="IPR005997">
    <property type="entry name" value="Ribosomal_uL30_arc"/>
</dbReference>
<dbReference type="Gene3D" id="3.30.1390.20">
    <property type="entry name" value="Ribosomal protein L30, ferredoxin-like fold domain"/>
    <property type="match status" value="1"/>
</dbReference>
<dbReference type="GO" id="GO:0000463">
    <property type="term" value="P:maturation of LSU-rRNA from tricistronic rRNA transcript (SSU-rRNA, 5.8S rRNA, LSU-rRNA)"/>
    <property type="evidence" value="ECO:0007669"/>
    <property type="project" value="TreeGrafter"/>
</dbReference>
<dbReference type="NCBIfam" id="TIGR01309">
    <property type="entry name" value="uL30_arch"/>
    <property type="match status" value="1"/>
</dbReference>
<dbReference type="InterPro" id="IPR039699">
    <property type="entry name" value="Ribosomal_uL30"/>
</dbReference>
<dbReference type="AlphaFoldDB" id="A0A0H4T2A7"/>
<dbReference type="InterPro" id="IPR036919">
    <property type="entry name" value="Ribo_uL30_ferredoxin-like_sf"/>
</dbReference>
<dbReference type="GO" id="GO:0003735">
    <property type="term" value="F:structural constituent of ribosome"/>
    <property type="evidence" value="ECO:0007669"/>
    <property type="project" value="UniProtKB-UniRule"/>
</dbReference>
<dbReference type="PANTHER" id="PTHR11524">
    <property type="entry name" value="60S RIBOSOMAL PROTEIN L7"/>
    <property type="match status" value="1"/>
</dbReference>
<evidence type="ECO:0000256" key="1">
    <source>
        <dbReference type="ARBA" id="ARBA00007594"/>
    </source>
</evidence>
<evidence type="ECO:0000256" key="3">
    <source>
        <dbReference type="ARBA" id="ARBA00023274"/>
    </source>
</evidence>
<dbReference type="GO" id="GO:0003723">
    <property type="term" value="F:RNA binding"/>
    <property type="evidence" value="ECO:0007669"/>
    <property type="project" value="TreeGrafter"/>
</dbReference>
<comment type="similarity">
    <text evidence="1 4">Belongs to the universal ribosomal protein uL30 family.</text>
</comment>
<dbReference type="Pfam" id="PF00327">
    <property type="entry name" value="Ribosomal_L30"/>
    <property type="match status" value="1"/>
</dbReference>
<dbReference type="GO" id="GO:0022625">
    <property type="term" value="C:cytosolic large ribosomal subunit"/>
    <property type="evidence" value="ECO:0007669"/>
    <property type="project" value="UniProtKB-UniRule"/>
</dbReference>
<reference evidence="6" key="1">
    <citation type="journal article" date="2015" name="ISME J.">
        <title>Aquifer environment selects for microbial species cohorts in sediment and groundwater.</title>
        <authorList>
            <person name="Hug L.A."/>
            <person name="Thomas B.C."/>
            <person name="Brown C.T."/>
            <person name="Frischkorn K.R."/>
            <person name="Williams K.H."/>
            <person name="Tringe S.G."/>
            <person name="Banfield J.F."/>
        </authorList>
    </citation>
    <scope>NUCLEOTIDE SEQUENCE</scope>
</reference>
<dbReference type="PANTHER" id="PTHR11524:SF16">
    <property type="entry name" value="LARGE RIBOSOMAL SUBUNIT PROTEIN UL30"/>
    <property type="match status" value="1"/>
</dbReference>
<dbReference type="Gene3D" id="1.10.15.30">
    <property type="match status" value="1"/>
</dbReference>
<dbReference type="InterPro" id="IPR016082">
    <property type="entry name" value="Ribosomal_uL30_ferredoxin-like"/>
</dbReference>
<comment type="subunit">
    <text evidence="4">Part of the 50S ribosomal subunit.</text>
</comment>
<feature type="domain" description="Large ribosomal subunit protein uL30-like ferredoxin-like fold" evidence="5">
    <location>
        <begin position="3"/>
        <end position="53"/>
    </location>
</feature>
<organism evidence="6">
    <name type="scientific">uncultured euryarchaeote Rifle_16ft_4_minimus_25120</name>
    <dbReference type="NCBI Taxonomy" id="1665191"/>
    <lineage>
        <taxon>Archaea</taxon>
        <taxon>Methanobacteriati</taxon>
        <taxon>Methanobacteriota</taxon>
        <taxon>environmental samples</taxon>
    </lineage>
</organism>
<dbReference type="NCBIfam" id="NF004711">
    <property type="entry name" value="PRK06049.1"/>
    <property type="match status" value="1"/>
</dbReference>
<evidence type="ECO:0000256" key="2">
    <source>
        <dbReference type="ARBA" id="ARBA00022980"/>
    </source>
</evidence>
<dbReference type="HAMAP" id="MF_01371_A">
    <property type="entry name" value="Ribosomal_uL30_A"/>
    <property type="match status" value="1"/>
</dbReference>
<evidence type="ECO:0000259" key="5">
    <source>
        <dbReference type="Pfam" id="PF00327"/>
    </source>
</evidence>
<name>A0A0H4T2A7_9EURY</name>
<proteinExistence type="inferred from homology"/>
<dbReference type="GO" id="GO:0006412">
    <property type="term" value="P:translation"/>
    <property type="evidence" value="ECO:0007669"/>
    <property type="project" value="UniProtKB-UniRule"/>
</dbReference>
<dbReference type="EMBL" id="KT006977">
    <property type="protein sequence ID" value="AKQ01776.1"/>
    <property type="molecule type" value="Genomic_DNA"/>
</dbReference>